<name>D7CUD2_TRURR</name>
<evidence type="ECO:0000256" key="5">
    <source>
        <dbReference type="ARBA" id="ARBA00023136"/>
    </source>
</evidence>
<keyword evidence="4 7" id="KW-1133">Transmembrane helix</keyword>
<dbReference type="GO" id="GO:0016020">
    <property type="term" value="C:membrane"/>
    <property type="evidence" value="ECO:0007669"/>
    <property type="project" value="UniProtKB-SubCell"/>
</dbReference>
<dbReference type="Proteomes" id="UP000000379">
    <property type="component" value="Chromosome"/>
</dbReference>
<keyword evidence="5 7" id="KW-0472">Membrane</keyword>
<dbReference type="AlphaFoldDB" id="D7CUD2"/>
<protein>
    <submittedName>
        <fullName evidence="8">Major intrinsic protein</fullName>
    </submittedName>
</protein>
<keyword evidence="3 6" id="KW-0812">Transmembrane</keyword>
<organism evidence="8 9">
    <name type="scientific">Truepera radiovictrix (strain DSM 17093 / CIP 108686 / LMG 22925 / RQ-24)</name>
    <dbReference type="NCBI Taxonomy" id="649638"/>
    <lineage>
        <taxon>Bacteria</taxon>
        <taxon>Thermotogati</taxon>
        <taxon>Deinococcota</taxon>
        <taxon>Deinococci</taxon>
        <taxon>Trueperales</taxon>
        <taxon>Trueperaceae</taxon>
        <taxon>Truepera</taxon>
    </lineage>
</organism>
<evidence type="ECO:0000256" key="2">
    <source>
        <dbReference type="ARBA" id="ARBA00022448"/>
    </source>
</evidence>
<dbReference type="PANTHER" id="PTHR45724:SF13">
    <property type="entry name" value="AQUAPORIN NIP1-1-RELATED"/>
    <property type="match status" value="1"/>
</dbReference>
<dbReference type="PANTHER" id="PTHR45724">
    <property type="entry name" value="AQUAPORIN NIP2-1"/>
    <property type="match status" value="1"/>
</dbReference>
<comment type="subcellular location">
    <subcellularLocation>
        <location evidence="1">Membrane</location>
        <topology evidence="1">Multi-pass membrane protein</topology>
    </subcellularLocation>
</comment>
<dbReference type="KEGG" id="tra:Trad_2611"/>
<dbReference type="PRINTS" id="PR00783">
    <property type="entry name" value="MINTRINSICP"/>
</dbReference>
<evidence type="ECO:0000256" key="1">
    <source>
        <dbReference type="ARBA" id="ARBA00004141"/>
    </source>
</evidence>
<dbReference type="Gene3D" id="1.20.1080.10">
    <property type="entry name" value="Glycerol uptake facilitator protein"/>
    <property type="match status" value="2"/>
</dbReference>
<dbReference type="InterPro" id="IPR023271">
    <property type="entry name" value="Aquaporin-like"/>
</dbReference>
<dbReference type="EMBL" id="CP002049">
    <property type="protein sequence ID" value="ADI15717.1"/>
    <property type="molecule type" value="Genomic_DNA"/>
</dbReference>
<dbReference type="InterPro" id="IPR000425">
    <property type="entry name" value="MIP"/>
</dbReference>
<keyword evidence="2 6" id="KW-0813">Transport</keyword>
<dbReference type="PROSITE" id="PS00221">
    <property type="entry name" value="MIP"/>
    <property type="match status" value="1"/>
</dbReference>
<dbReference type="GO" id="GO:0015267">
    <property type="term" value="F:channel activity"/>
    <property type="evidence" value="ECO:0007669"/>
    <property type="project" value="InterPro"/>
</dbReference>
<evidence type="ECO:0000256" key="4">
    <source>
        <dbReference type="ARBA" id="ARBA00022989"/>
    </source>
</evidence>
<dbReference type="eggNOG" id="COG0580">
    <property type="taxonomic scope" value="Bacteria"/>
</dbReference>
<feature type="transmembrane region" description="Helical" evidence="7">
    <location>
        <begin position="92"/>
        <end position="112"/>
    </location>
</feature>
<dbReference type="InterPro" id="IPR034294">
    <property type="entry name" value="Aquaporin_transptr"/>
</dbReference>
<feature type="transmembrane region" description="Helical" evidence="7">
    <location>
        <begin position="124"/>
        <end position="145"/>
    </location>
</feature>
<gene>
    <name evidence="8" type="ordered locus">Trad_2611</name>
</gene>
<evidence type="ECO:0000256" key="7">
    <source>
        <dbReference type="SAM" id="Phobius"/>
    </source>
</evidence>
<sequence length="226" mass="22926">MTTAPSAADVNAVTTPLAKPPSLATRCVAETVGTFLLTVAALLSPPHLTFAIVGATLLVMVLAIGKVSGSHINPAVTVGLVVVRKFPLSEGVAYFAAQVVGAFLALGLGQLLDRRLPETDPAVNATWFEMLGTALFVFVVVRVVLAKLPEAASALGIGVALLIGIAIAGPSSGGVLNPAIATVLLTGDLLRGQPIQPFTYLLAPLIAAVTGALLAFYLSPEAEVAA</sequence>
<reference evidence="8 9" key="2">
    <citation type="journal article" date="2011" name="Stand. Genomic Sci.">
        <title>Complete genome sequence of Truepera radiovictrix type strain (RQ-24).</title>
        <authorList>
            <person name="Ivanova N."/>
            <person name="Rohde C."/>
            <person name="Munk C."/>
            <person name="Nolan M."/>
            <person name="Lucas S."/>
            <person name="Del Rio T.G."/>
            <person name="Tice H."/>
            <person name="Deshpande S."/>
            <person name="Cheng J.F."/>
            <person name="Tapia R."/>
            <person name="Han C."/>
            <person name="Goodwin L."/>
            <person name="Pitluck S."/>
            <person name="Liolios K."/>
            <person name="Mavromatis K."/>
            <person name="Mikhailova N."/>
            <person name="Pati A."/>
            <person name="Chen A."/>
            <person name="Palaniappan K."/>
            <person name="Land M."/>
            <person name="Hauser L."/>
            <person name="Chang Y.J."/>
            <person name="Jeffries C.D."/>
            <person name="Brambilla E."/>
            <person name="Rohde M."/>
            <person name="Goker M."/>
            <person name="Tindall B.J."/>
            <person name="Woyke T."/>
            <person name="Bristow J."/>
            <person name="Eisen J.A."/>
            <person name="Markowitz V."/>
            <person name="Hugenholtz P."/>
            <person name="Kyrpides N.C."/>
            <person name="Klenk H.P."/>
            <person name="Lapidus A."/>
        </authorList>
    </citation>
    <scope>NUCLEOTIDE SEQUENCE [LARGE SCALE GENOMIC DNA]</scope>
    <source>
        <strain evidence="9">DSM 17093 / CIP 108686 / LMG 22925 / RQ-24</strain>
    </source>
</reference>
<evidence type="ECO:0000313" key="8">
    <source>
        <dbReference type="EMBL" id="ADI15717.1"/>
    </source>
</evidence>
<feature type="transmembrane region" description="Helical" evidence="7">
    <location>
        <begin position="198"/>
        <end position="218"/>
    </location>
</feature>
<dbReference type="OrthoDB" id="9807293at2"/>
<accession>D7CUD2</accession>
<dbReference type="HOGENOM" id="CLU_020019_3_2_0"/>
<dbReference type="SUPFAM" id="SSF81338">
    <property type="entry name" value="Aquaporin-like"/>
    <property type="match status" value="1"/>
</dbReference>
<dbReference type="Pfam" id="PF00230">
    <property type="entry name" value="MIP"/>
    <property type="match status" value="1"/>
</dbReference>
<proteinExistence type="inferred from homology"/>
<reference evidence="9" key="1">
    <citation type="submission" date="2010-05" db="EMBL/GenBank/DDBJ databases">
        <title>The complete genome of Truepera radiovictris DSM 17093.</title>
        <authorList>
            <consortium name="US DOE Joint Genome Institute (JGI-PGF)"/>
            <person name="Lucas S."/>
            <person name="Copeland A."/>
            <person name="Lapidus A."/>
            <person name="Glavina del Rio T."/>
            <person name="Dalin E."/>
            <person name="Tice H."/>
            <person name="Bruce D."/>
            <person name="Goodwin L."/>
            <person name="Pitluck S."/>
            <person name="Kyrpides N."/>
            <person name="Mavromatis K."/>
            <person name="Ovchinnikova G."/>
            <person name="Munk A.C."/>
            <person name="Detter J.C."/>
            <person name="Han C."/>
            <person name="Tapia R."/>
            <person name="Land M."/>
            <person name="Hauser L."/>
            <person name="Markowitz V."/>
            <person name="Cheng J.-F."/>
            <person name="Hugenholtz P."/>
            <person name="Woyke T."/>
            <person name="Wu D."/>
            <person name="Tindall B."/>
            <person name="Pomrenke H.G."/>
            <person name="Brambilla E."/>
            <person name="Klenk H.-P."/>
            <person name="Eisen J.A."/>
        </authorList>
    </citation>
    <scope>NUCLEOTIDE SEQUENCE [LARGE SCALE GENOMIC DNA]</scope>
    <source>
        <strain evidence="9">DSM 17093 / CIP 108686 / LMG 22925 / RQ-24</strain>
    </source>
</reference>
<dbReference type="RefSeq" id="WP_013179078.1">
    <property type="nucleotide sequence ID" value="NC_014221.1"/>
</dbReference>
<dbReference type="STRING" id="649638.Trad_2611"/>
<evidence type="ECO:0000256" key="6">
    <source>
        <dbReference type="RuleBase" id="RU000477"/>
    </source>
</evidence>
<keyword evidence="9" id="KW-1185">Reference proteome</keyword>
<evidence type="ECO:0000256" key="3">
    <source>
        <dbReference type="ARBA" id="ARBA00022692"/>
    </source>
</evidence>
<dbReference type="InterPro" id="IPR022357">
    <property type="entry name" value="MIP_CS"/>
</dbReference>
<feature type="transmembrane region" description="Helical" evidence="7">
    <location>
        <begin position="50"/>
        <end position="72"/>
    </location>
</feature>
<feature type="transmembrane region" description="Helical" evidence="7">
    <location>
        <begin position="157"/>
        <end position="186"/>
    </location>
</feature>
<comment type="similarity">
    <text evidence="6">Belongs to the MIP/aquaporin (TC 1.A.8) family.</text>
</comment>
<evidence type="ECO:0000313" key="9">
    <source>
        <dbReference type="Proteomes" id="UP000000379"/>
    </source>
</evidence>